<keyword evidence="2" id="KW-1185">Reference proteome</keyword>
<dbReference type="AlphaFoldDB" id="A0A0D2M2X2"/>
<dbReference type="Proteomes" id="UP000054270">
    <property type="component" value="Unassembled WGS sequence"/>
</dbReference>
<proteinExistence type="predicted"/>
<name>A0A0D2M2X2_HYPSF</name>
<dbReference type="EMBL" id="KN817602">
    <property type="protein sequence ID" value="KJA17528.1"/>
    <property type="molecule type" value="Genomic_DNA"/>
</dbReference>
<gene>
    <name evidence="1" type="ORF">HYPSUDRAFT_1103118</name>
</gene>
<accession>A0A0D2M2X2</accession>
<organism evidence="1 2">
    <name type="scientific">Hypholoma sublateritium (strain FD-334 SS-4)</name>
    <dbReference type="NCBI Taxonomy" id="945553"/>
    <lineage>
        <taxon>Eukaryota</taxon>
        <taxon>Fungi</taxon>
        <taxon>Dikarya</taxon>
        <taxon>Basidiomycota</taxon>
        <taxon>Agaricomycotina</taxon>
        <taxon>Agaricomycetes</taxon>
        <taxon>Agaricomycetidae</taxon>
        <taxon>Agaricales</taxon>
        <taxon>Agaricineae</taxon>
        <taxon>Strophariaceae</taxon>
        <taxon>Hypholoma</taxon>
    </lineage>
</organism>
<reference evidence="2" key="1">
    <citation type="submission" date="2014-04" db="EMBL/GenBank/DDBJ databases">
        <title>Evolutionary Origins and Diversification of the Mycorrhizal Mutualists.</title>
        <authorList>
            <consortium name="DOE Joint Genome Institute"/>
            <consortium name="Mycorrhizal Genomics Consortium"/>
            <person name="Kohler A."/>
            <person name="Kuo A."/>
            <person name="Nagy L.G."/>
            <person name="Floudas D."/>
            <person name="Copeland A."/>
            <person name="Barry K.W."/>
            <person name="Cichocki N."/>
            <person name="Veneault-Fourrey C."/>
            <person name="LaButti K."/>
            <person name="Lindquist E.A."/>
            <person name="Lipzen A."/>
            <person name="Lundell T."/>
            <person name="Morin E."/>
            <person name="Murat C."/>
            <person name="Riley R."/>
            <person name="Ohm R."/>
            <person name="Sun H."/>
            <person name="Tunlid A."/>
            <person name="Henrissat B."/>
            <person name="Grigoriev I.V."/>
            <person name="Hibbett D.S."/>
            <person name="Martin F."/>
        </authorList>
    </citation>
    <scope>NUCLEOTIDE SEQUENCE [LARGE SCALE GENOMIC DNA]</scope>
    <source>
        <strain evidence="2">FD-334 SS-4</strain>
    </source>
</reference>
<evidence type="ECO:0000313" key="2">
    <source>
        <dbReference type="Proteomes" id="UP000054270"/>
    </source>
</evidence>
<sequence length="292" mass="32884">MSASSAREEGRQNKDKVEKSVGWVHCRGGNRGLAYVKVHYRKELLANHALGEATEICGVEAISNDLGHLSGRVEYGTYVGFDLTDMAKHGEQGVHRKSEGALWQYGRVIEGVLATDATDVYEPSHDGKGHMSYHPHKFSSSGPDYCAIRDSEMNGSFDGDTGGGTKTGKQLPHRDRMPLQAIGYRFNAEQMCRLAKGVLGRDFTTMEEAYGHLYEPFQRRPDYYALEVINPPSDAAEDEVNILFIFYCSKSWQKISFSHFRASSRARTANAWLKDHGISEVEDLKMFRKWLY</sequence>
<evidence type="ECO:0000313" key="1">
    <source>
        <dbReference type="EMBL" id="KJA17528.1"/>
    </source>
</evidence>
<protein>
    <submittedName>
        <fullName evidence="1">Uncharacterized protein</fullName>
    </submittedName>
</protein>